<protein>
    <recommendedName>
        <fullName evidence="1">Thoeris anti-defense 2-like domain-containing protein</fullName>
    </recommendedName>
</protein>
<dbReference type="InterPro" id="IPR021361">
    <property type="entry name" value="Tad2-like_dom"/>
</dbReference>
<organism evidence="2 3">
    <name type="scientific">[Clostridium] clostridioforme 90A8</name>
    <dbReference type="NCBI Taxonomy" id="999408"/>
    <lineage>
        <taxon>Bacteria</taxon>
        <taxon>Bacillati</taxon>
        <taxon>Bacillota</taxon>
        <taxon>Clostridia</taxon>
        <taxon>Lachnospirales</taxon>
        <taxon>Lachnospiraceae</taxon>
        <taxon>Enterocloster</taxon>
    </lineage>
</organism>
<gene>
    <name evidence="2" type="ORF">HMPREF1090_03608</name>
</gene>
<dbReference type="Pfam" id="PF11195">
    <property type="entry name" value="Tad2-like"/>
    <property type="match status" value="1"/>
</dbReference>
<dbReference type="RefSeq" id="WP_002593705.1">
    <property type="nucleotide sequence ID" value="NZ_KB850979.1"/>
</dbReference>
<evidence type="ECO:0000259" key="1">
    <source>
        <dbReference type="Pfam" id="PF11195"/>
    </source>
</evidence>
<accession>A0A0E2H871</accession>
<dbReference type="HOGENOM" id="CLU_2166584_0_0_9"/>
<dbReference type="EMBL" id="AGYR01000039">
    <property type="protein sequence ID" value="ENZ12477.1"/>
    <property type="molecule type" value="Genomic_DNA"/>
</dbReference>
<proteinExistence type="predicted"/>
<evidence type="ECO:0000313" key="3">
    <source>
        <dbReference type="Proteomes" id="UP000013085"/>
    </source>
</evidence>
<comment type="caution">
    <text evidence="2">The sequence shown here is derived from an EMBL/GenBank/DDBJ whole genome shotgun (WGS) entry which is preliminary data.</text>
</comment>
<reference evidence="2 3" key="1">
    <citation type="submission" date="2013-01" db="EMBL/GenBank/DDBJ databases">
        <title>The Genome Sequence of Clostridium clostridioforme 90A8.</title>
        <authorList>
            <consortium name="The Broad Institute Genome Sequencing Platform"/>
            <person name="Earl A."/>
            <person name="Ward D."/>
            <person name="Feldgarden M."/>
            <person name="Gevers D."/>
            <person name="Courvalin P."/>
            <person name="Lambert T."/>
            <person name="Walker B."/>
            <person name="Young S.K."/>
            <person name="Zeng Q."/>
            <person name="Gargeya S."/>
            <person name="Fitzgerald M."/>
            <person name="Haas B."/>
            <person name="Abouelleil A."/>
            <person name="Alvarado L."/>
            <person name="Arachchi H.M."/>
            <person name="Berlin A.M."/>
            <person name="Chapman S.B."/>
            <person name="Dewar J."/>
            <person name="Goldberg J."/>
            <person name="Griggs A."/>
            <person name="Gujja S."/>
            <person name="Hansen M."/>
            <person name="Howarth C."/>
            <person name="Imamovic A."/>
            <person name="Larimer J."/>
            <person name="McCowan C."/>
            <person name="Murphy C."/>
            <person name="Neiman D."/>
            <person name="Pearson M."/>
            <person name="Priest M."/>
            <person name="Roberts A."/>
            <person name="Saif S."/>
            <person name="Shea T."/>
            <person name="Sisk P."/>
            <person name="Sykes S."/>
            <person name="Wortman J."/>
            <person name="Nusbaum C."/>
            <person name="Birren B."/>
        </authorList>
    </citation>
    <scope>NUCLEOTIDE SEQUENCE [LARGE SCALE GENOMIC DNA]</scope>
    <source>
        <strain evidence="2 3">90A8</strain>
    </source>
</reference>
<feature type="domain" description="Thoeris anti-defense 2-like" evidence="1">
    <location>
        <begin position="1"/>
        <end position="109"/>
    </location>
</feature>
<name>A0A0E2H871_9FIRM</name>
<dbReference type="Proteomes" id="UP000013085">
    <property type="component" value="Unassembled WGS sequence"/>
</dbReference>
<evidence type="ECO:0000313" key="2">
    <source>
        <dbReference type="EMBL" id="ENZ12477.1"/>
    </source>
</evidence>
<dbReference type="AlphaFoldDB" id="A0A0E2H871"/>
<dbReference type="PATRIC" id="fig|999408.3.peg.3873"/>
<sequence>MNFGQAFEQVKQGKGMRLPQWKEDVVIRCAFPPDMKDTRAGIAHAICTDVCLALNKELTEAQESTIRAAVRNRIGEQMTAPYLYVESRFGRVPWKETMIELFSEDWEVVE</sequence>